<sequence>MTTKIIKFDNVEYKYKSSTEAELKPAVSNFNLEIEQGQFVAVIGRNGSGKSTFARLMNALILPTKGTVYINGIKTSDDGHLWDIRQCVGMVFQNPDNQIIATSVEEDVAFGPENLGIPSNEIKARVEDSLKAVGMLEYRKSAPHNLSGGQKQRIAIAGILAMNPQCIILDEATSMLDPIGRKEVLEVLKKLNSEENITIIHITHHMNEAVYADRVVIIDDGQIIKDGSPHEIFADVEGVKKLGLDVPQVTELLYELKREGFKVPLEVIDVEEAVEVLKDLLL</sequence>
<organism evidence="10 11">
    <name type="scientific">Acetivibrio clariflavus (strain DSM 19732 / NBRC 101661 / EBR45)</name>
    <name type="common">Clostridium clariflavum</name>
    <dbReference type="NCBI Taxonomy" id="720554"/>
    <lineage>
        <taxon>Bacteria</taxon>
        <taxon>Bacillati</taxon>
        <taxon>Bacillota</taxon>
        <taxon>Clostridia</taxon>
        <taxon>Eubacteriales</taxon>
        <taxon>Oscillospiraceae</taxon>
        <taxon>Acetivibrio</taxon>
    </lineage>
</organism>
<dbReference type="SMART" id="SM00382">
    <property type="entry name" value="AAA"/>
    <property type="match status" value="1"/>
</dbReference>
<evidence type="ECO:0000256" key="7">
    <source>
        <dbReference type="ARBA" id="ARBA00022967"/>
    </source>
</evidence>
<dbReference type="InterPro" id="IPR003439">
    <property type="entry name" value="ABC_transporter-like_ATP-bd"/>
</dbReference>
<dbReference type="NCBIfam" id="TIGR04520">
    <property type="entry name" value="ECF_ATPase_1"/>
    <property type="match status" value="1"/>
</dbReference>
<gene>
    <name evidence="10" type="ordered locus">Clocl_3864</name>
</gene>
<dbReference type="PROSITE" id="PS50893">
    <property type="entry name" value="ABC_TRANSPORTER_2"/>
    <property type="match status" value="1"/>
</dbReference>
<evidence type="ECO:0000256" key="3">
    <source>
        <dbReference type="ARBA" id="ARBA00022448"/>
    </source>
</evidence>
<evidence type="ECO:0000256" key="1">
    <source>
        <dbReference type="ARBA" id="ARBA00004202"/>
    </source>
</evidence>
<dbReference type="KEGG" id="ccl:Clocl_3864"/>
<evidence type="ECO:0000256" key="8">
    <source>
        <dbReference type="ARBA" id="ARBA00023136"/>
    </source>
</evidence>
<dbReference type="AlphaFoldDB" id="G8M2E2"/>
<dbReference type="CDD" id="cd03225">
    <property type="entry name" value="ABC_cobalt_CbiO_domain1"/>
    <property type="match status" value="1"/>
</dbReference>
<evidence type="ECO:0000256" key="2">
    <source>
        <dbReference type="ARBA" id="ARBA00005417"/>
    </source>
</evidence>
<accession>G8M2E2</accession>
<keyword evidence="3" id="KW-0813">Transport</keyword>
<dbReference type="PROSITE" id="PS00211">
    <property type="entry name" value="ABC_TRANSPORTER_1"/>
    <property type="match status" value="1"/>
</dbReference>
<dbReference type="GO" id="GO:0043190">
    <property type="term" value="C:ATP-binding cassette (ABC) transporter complex"/>
    <property type="evidence" value="ECO:0007669"/>
    <property type="project" value="TreeGrafter"/>
</dbReference>
<dbReference type="GO" id="GO:0016887">
    <property type="term" value="F:ATP hydrolysis activity"/>
    <property type="evidence" value="ECO:0007669"/>
    <property type="project" value="InterPro"/>
</dbReference>
<keyword evidence="8" id="KW-0472">Membrane</keyword>
<dbReference type="InterPro" id="IPR017871">
    <property type="entry name" value="ABC_transporter-like_CS"/>
</dbReference>
<comment type="similarity">
    <text evidence="2">Belongs to the ABC transporter superfamily.</text>
</comment>
<dbReference type="SUPFAM" id="SSF52540">
    <property type="entry name" value="P-loop containing nucleoside triphosphate hydrolases"/>
    <property type="match status" value="1"/>
</dbReference>
<dbReference type="InterPro" id="IPR015856">
    <property type="entry name" value="ABC_transpr_CbiO/EcfA_su"/>
</dbReference>
<evidence type="ECO:0000256" key="4">
    <source>
        <dbReference type="ARBA" id="ARBA00022475"/>
    </source>
</evidence>
<dbReference type="STRING" id="720554.Clocl_3864"/>
<dbReference type="GO" id="GO:0042626">
    <property type="term" value="F:ATPase-coupled transmembrane transporter activity"/>
    <property type="evidence" value="ECO:0007669"/>
    <property type="project" value="TreeGrafter"/>
</dbReference>
<dbReference type="NCBIfam" id="NF010167">
    <property type="entry name" value="PRK13648.1"/>
    <property type="match status" value="1"/>
</dbReference>
<dbReference type="FunFam" id="3.40.50.300:FF:000224">
    <property type="entry name" value="Energy-coupling factor transporter ATP-binding protein EcfA"/>
    <property type="match status" value="1"/>
</dbReference>
<dbReference type="InterPro" id="IPR030947">
    <property type="entry name" value="EcfA_1"/>
</dbReference>
<proteinExistence type="inferred from homology"/>
<dbReference type="RefSeq" id="WP_014256814.1">
    <property type="nucleotide sequence ID" value="NC_016627.1"/>
</dbReference>
<dbReference type="InterPro" id="IPR050095">
    <property type="entry name" value="ECF_ABC_transporter_ATP-bd"/>
</dbReference>
<dbReference type="Gene3D" id="3.40.50.300">
    <property type="entry name" value="P-loop containing nucleotide triphosphate hydrolases"/>
    <property type="match status" value="1"/>
</dbReference>
<comment type="subcellular location">
    <subcellularLocation>
        <location evidence="1">Cell membrane</location>
        <topology evidence="1">Peripheral membrane protein</topology>
    </subcellularLocation>
</comment>
<keyword evidence="7" id="KW-1278">Translocase</keyword>
<dbReference type="PANTHER" id="PTHR43553:SF24">
    <property type="entry name" value="ENERGY-COUPLING FACTOR TRANSPORTER ATP-BINDING PROTEIN ECFA1"/>
    <property type="match status" value="1"/>
</dbReference>
<keyword evidence="11" id="KW-1185">Reference proteome</keyword>
<dbReference type="InterPro" id="IPR027417">
    <property type="entry name" value="P-loop_NTPase"/>
</dbReference>
<evidence type="ECO:0000313" key="10">
    <source>
        <dbReference type="EMBL" id="AEV70312.1"/>
    </source>
</evidence>
<reference evidence="10 11" key="2">
    <citation type="journal article" date="2012" name="Stand. Genomic Sci.">
        <title>Complete Genome Sequence of Clostridium clariflavum DSM 19732.</title>
        <authorList>
            <person name="Izquierdo J.A."/>
            <person name="Goodwin L."/>
            <person name="Davenport K.W."/>
            <person name="Teshima H."/>
            <person name="Bruce D."/>
            <person name="Detter C."/>
            <person name="Tapia R."/>
            <person name="Han S."/>
            <person name="Land M."/>
            <person name="Hauser L."/>
            <person name="Jeffries C.D."/>
            <person name="Han J."/>
            <person name="Pitluck S."/>
            <person name="Nolan M."/>
            <person name="Chen A."/>
            <person name="Huntemann M."/>
            <person name="Mavromatis K."/>
            <person name="Mikhailova N."/>
            <person name="Liolios K."/>
            <person name="Woyke T."/>
            <person name="Lynd L.R."/>
        </authorList>
    </citation>
    <scope>NUCLEOTIDE SEQUENCE [LARGE SCALE GENOMIC DNA]</scope>
    <source>
        <strain evidence="11">DSM 19732 / NBRC 101661 / EBR45</strain>
    </source>
</reference>
<dbReference type="eggNOG" id="COG1122">
    <property type="taxonomic scope" value="Bacteria"/>
</dbReference>
<dbReference type="PANTHER" id="PTHR43553">
    <property type="entry name" value="HEAVY METAL TRANSPORTER"/>
    <property type="match status" value="1"/>
</dbReference>
<dbReference type="InterPro" id="IPR003593">
    <property type="entry name" value="AAA+_ATPase"/>
</dbReference>
<protein>
    <submittedName>
        <fullName evidence="10">ABC-type cobalt transport system, ATPase component</fullName>
    </submittedName>
</protein>
<dbReference type="EMBL" id="CP003065">
    <property type="protein sequence ID" value="AEV70312.1"/>
    <property type="molecule type" value="Genomic_DNA"/>
</dbReference>
<dbReference type="OrthoDB" id="9784332at2"/>
<evidence type="ECO:0000259" key="9">
    <source>
        <dbReference type="PROSITE" id="PS50893"/>
    </source>
</evidence>
<dbReference type="Pfam" id="PF00005">
    <property type="entry name" value="ABC_tran"/>
    <property type="match status" value="1"/>
</dbReference>
<dbReference type="HOGENOM" id="CLU_000604_1_22_9"/>
<evidence type="ECO:0000313" key="11">
    <source>
        <dbReference type="Proteomes" id="UP000005435"/>
    </source>
</evidence>
<keyword evidence="4" id="KW-1003">Cell membrane</keyword>
<keyword evidence="6" id="KW-0067">ATP-binding</keyword>
<name>G8M2E2_ACECE</name>
<reference evidence="11" key="1">
    <citation type="submission" date="2011-12" db="EMBL/GenBank/DDBJ databases">
        <title>Complete sequence of Clostridium clariflavum DSM 19732.</title>
        <authorList>
            <consortium name="US DOE Joint Genome Institute"/>
            <person name="Lucas S."/>
            <person name="Han J."/>
            <person name="Lapidus A."/>
            <person name="Cheng J.-F."/>
            <person name="Goodwin L."/>
            <person name="Pitluck S."/>
            <person name="Peters L."/>
            <person name="Teshima H."/>
            <person name="Detter J.C."/>
            <person name="Han C."/>
            <person name="Tapia R."/>
            <person name="Land M."/>
            <person name="Hauser L."/>
            <person name="Kyrpides N."/>
            <person name="Ivanova N."/>
            <person name="Pagani I."/>
            <person name="Kitzmiller T."/>
            <person name="Lynd L."/>
            <person name="Izquierdo J."/>
            <person name="Woyke T."/>
        </authorList>
    </citation>
    <scope>NUCLEOTIDE SEQUENCE [LARGE SCALE GENOMIC DNA]</scope>
    <source>
        <strain evidence="11">DSM 19732 / NBRC 101661 / EBR45</strain>
    </source>
</reference>
<evidence type="ECO:0000256" key="5">
    <source>
        <dbReference type="ARBA" id="ARBA00022741"/>
    </source>
</evidence>
<evidence type="ECO:0000256" key="6">
    <source>
        <dbReference type="ARBA" id="ARBA00022840"/>
    </source>
</evidence>
<feature type="domain" description="ABC transporter" evidence="9">
    <location>
        <begin position="6"/>
        <end position="245"/>
    </location>
</feature>
<keyword evidence="5" id="KW-0547">Nucleotide-binding</keyword>
<dbReference type="Proteomes" id="UP000005435">
    <property type="component" value="Chromosome"/>
</dbReference>
<dbReference type="GO" id="GO:0005524">
    <property type="term" value="F:ATP binding"/>
    <property type="evidence" value="ECO:0007669"/>
    <property type="project" value="UniProtKB-KW"/>
</dbReference>